<organism evidence="2 3">
    <name type="scientific">Glomus cerebriforme</name>
    <dbReference type="NCBI Taxonomy" id="658196"/>
    <lineage>
        <taxon>Eukaryota</taxon>
        <taxon>Fungi</taxon>
        <taxon>Fungi incertae sedis</taxon>
        <taxon>Mucoromycota</taxon>
        <taxon>Glomeromycotina</taxon>
        <taxon>Glomeromycetes</taxon>
        <taxon>Glomerales</taxon>
        <taxon>Glomeraceae</taxon>
        <taxon>Glomus</taxon>
    </lineage>
</organism>
<protein>
    <submittedName>
        <fullName evidence="2">Uncharacterized protein</fullName>
    </submittedName>
</protein>
<dbReference type="EMBL" id="QKYT01000013">
    <property type="protein sequence ID" value="RIA98665.1"/>
    <property type="molecule type" value="Genomic_DNA"/>
</dbReference>
<comment type="caution">
    <text evidence="2">The sequence shown here is derived from an EMBL/GenBank/DDBJ whole genome shotgun (WGS) entry which is preliminary data.</text>
</comment>
<gene>
    <name evidence="2" type="ORF">C1645_812545</name>
</gene>
<evidence type="ECO:0000256" key="1">
    <source>
        <dbReference type="SAM" id="MobiDB-lite"/>
    </source>
</evidence>
<name>A0A397TQ35_9GLOM</name>
<evidence type="ECO:0000313" key="2">
    <source>
        <dbReference type="EMBL" id="RIA98665.1"/>
    </source>
</evidence>
<evidence type="ECO:0000313" key="3">
    <source>
        <dbReference type="Proteomes" id="UP000265703"/>
    </source>
</evidence>
<feature type="region of interest" description="Disordered" evidence="1">
    <location>
        <begin position="99"/>
        <end position="142"/>
    </location>
</feature>
<proteinExistence type="predicted"/>
<sequence length="142" mass="16617">MPDNVQLNLDETFKSKKYGNKDDYISFVKSIRSGNISDRNEHEGPKLLIIYKEWEIQLFPSFDNQNLTKYAYHSQKKAKMKYEGSLKTAIKKVGLKYNNNNENTDYLKNKNYRSTSSQKLVSADDKELDESDKRDKSDKSDE</sequence>
<feature type="compositionally biased region" description="Basic and acidic residues" evidence="1">
    <location>
        <begin position="131"/>
        <end position="142"/>
    </location>
</feature>
<feature type="compositionally biased region" description="Polar residues" evidence="1">
    <location>
        <begin position="99"/>
        <end position="120"/>
    </location>
</feature>
<accession>A0A397TQ35</accession>
<reference evidence="2 3" key="1">
    <citation type="submission" date="2018-06" db="EMBL/GenBank/DDBJ databases">
        <title>Comparative genomics reveals the genomic features of Rhizophagus irregularis, R. cerebriforme, R. diaphanum and Gigaspora rosea, and their symbiotic lifestyle signature.</title>
        <authorList>
            <person name="Morin E."/>
            <person name="San Clemente H."/>
            <person name="Chen E.C.H."/>
            <person name="De La Providencia I."/>
            <person name="Hainaut M."/>
            <person name="Kuo A."/>
            <person name="Kohler A."/>
            <person name="Murat C."/>
            <person name="Tang N."/>
            <person name="Roy S."/>
            <person name="Loubradou J."/>
            <person name="Henrissat B."/>
            <person name="Grigoriev I.V."/>
            <person name="Corradi N."/>
            <person name="Roux C."/>
            <person name="Martin F.M."/>
        </authorList>
    </citation>
    <scope>NUCLEOTIDE SEQUENCE [LARGE SCALE GENOMIC DNA]</scope>
    <source>
        <strain evidence="2 3">DAOM 227022</strain>
    </source>
</reference>
<dbReference type="AlphaFoldDB" id="A0A397TQ35"/>
<keyword evidence="3" id="KW-1185">Reference proteome</keyword>
<dbReference type="Proteomes" id="UP000265703">
    <property type="component" value="Unassembled WGS sequence"/>
</dbReference>